<name>A0ACB9RFI2_9MYRT</name>
<sequence>MDAASKTIDVDVSLNLGLAVSTPECEDAVPQEDPCRFASSVRRVGSVKEEVVLEKKMLEMLLLLILRGKCISPVDRFDDQRNEVSGQEYPSTAFRKRKLEYSSDEEYYKRPRESNRSRAQKVYYEVDASDMSLVVNDGYQWRKYGQKVTRDNPSPRAYFKCSHAPSCPVKKKVQRSVDNPTILIANYEGEHNHRCPSHAATTSLKQNSFGSSHSMPSSSSAKSSSADTSSALQPTKAEVLQNLSMQQMAASLTRNPAFTAAITRTMLNHMLAQIDGE</sequence>
<organism evidence="1 2">
    <name type="scientific">Melastoma candidum</name>
    <dbReference type="NCBI Taxonomy" id="119954"/>
    <lineage>
        <taxon>Eukaryota</taxon>
        <taxon>Viridiplantae</taxon>
        <taxon>Streptophyta</taxon>
        <taxon>Embryophyta</taxon>
        <taxon>Tracheophyta</taxon>
        <taxon>Spermatophyta</taxon>
        <taxon>Magnoliopsida</taxon>
        <taxon>eudicotyledons</taxon>
        <taxon>Gunneridae</taxon>
        <taxon>Pentapetalae</taxon>
        <taxon>rosids</taxon>
        <taxon>malvids</taxon>
        <taxon>Myrtales</taxon>
        <taxon>Melastomataceae</taxon>
        <taxon>Melastomatoideae</taxon>
        <taxon>Melastomateae</taxon>
        <taxon>Melastoma</taxon>
    </lineage>
</organism>
<reference evidence="2" key="1">
    <citation type="journal article" date="2023" name="Front. Plant Sci.">
        <title>Chromosomal-level genome assembly of Melastoma candidum provides insights into trichome evolution.</title>
        <authorList>
            <person name="Zhong Y."/>
            <person name="Wu W."/>
            <person name="Sun C."/>
            <person name="Zou P."/>
            <person name="Liu Y."/>
            <person name="Dai S."/>
            <person name="Zhou R."/>
        </authorList>
    </citation>
    <scope>NUCLEOTIDE SEQUENCE [LARGE SCALE GENOMIC DNA]</scope>
</reference>
<protein>
    <submittedName>
        <fullName evidence="1">Uncharacterized protein</fullName>
    </submittedName>
</protein>
<proteinExistence type="predicted"/>
<gene>
    <name evidence="1" type="ORF">MLD38_013991</name>
</gene>
<dbReference type="Proteomes" id="UP001057402">
    <property type="component" value="Chromosome 4"/>
</dbReference>
<accession>A0ACB9RFI2</accession>
<dbReference type="EMBL" id="CM042883">
    <property type="protein sequence ID" value="KAI4376203.1"/>
    <property type="molecule type" value="Genomic_DNA"/>
</dbReference>
<comment type="caution">
    <text evidence="1">The sequence shown here is derived from an EMBL/GenBank/DDBJ whole genome shotgun (WGS) entry which is preliminary data.</text>
</comment>
<keyword evidence="2" id="KW-1185">Reference proteome</keyword>
<evidence type="ECO:0000313" key="2">
    <source>
        <dbReference type="Proteomes" id="UP001057402"/>
    </source>
</evidence>
<evidence type="ECO:0000313" key="1">
    <source>
        <dbReference type="EMBL" id="KAI4376203.1"/>
    </source>
</evidence>